<accession>A0A0F8X981</accession>
<organism evidence="1">
    <name type="scientific">marine sediment metagenome</name>
    <dbReference type="NCBI Taxonomy" id="412755"/>
    <lineage>
        <taxon>unclassified sequences</taxon>
        <taxon>metagenomes</taxon>
        <taxon>ecological metagenomes</taxon>
    </lineage>
</organism>
<comment type="caution">
    <text evidence="1">The sequence shown here is derived from an EMBL/GenBank/DDBJ whole genome shotgun (WGS) entry which is preliminary data.</text>
</comment>
<reference evidence="1" key="1">
    <citation type="journal article" date="2015" name="Nature">
        <title>Complex archaea that bridge the gap between prokaryotes and eukaryotes.</title>
        <authorList>
            <person name="Spang A."/>
            <person name="Saw J.H."/>
            <person name="Jorgensen S.L."/>
            <person name="Zaremba-Niedzwiedzka K."/>
            <person name="Martijn J."/>
            <person name="Lind A.E."/>
            <person name="van Eijk R."/>
            <person name="Schleper C."/>
            <person name="Guy L."/>
            <person name="Ettema T.J."/>
        </authorList>
    </citation>
    <scope>NUCLEOTIDE SEQUENCE</scope>
</reference>
<proteinExistence type="predicted"/>
<evidence type="ECO:0000313" key="1">
    <source>
        <dbReference type="EMBL" id="KKK57535.1"/>
    </source>
</evidence>
<protein>
    <submittedName>
        <fullName evidence="1">Uncharacterized protein</fullName>
    </submittedName>
</protein>
<sequence length="174" mass="19927">LWENQERFYTRLTVAADITEFENDYKADAGKPFIQKTHSSSKPRKWDTFFQGDDDNANHINLKVGTGDNFKKVELEFADQIKINSGYLISKDAPFGAYVDIQLLDSDDNVIRKMADRIYIMGDHIYPFETENSSTLKIGEKIRVKAWQSSGTGDDEAKVDFYVTGYIKLYKAEA</sequence>
<dbReference type="AlphaFoldDB" id="A0A0F8X981"/>
<name>A0A0F8X981_9ZZZZ</name>
<gene>
    <name evidence="1" type="ORF">LCGC14_3053480</name>
</gene>
<feature type="non-terminal residue" evidence="1">
    <location>
        <position position="1"/>
    </location>
</feature>
<dbReference type="EMBL" id="LAZR01064429">
    <property type="protein sequence ID" value="KKK57535.1"/>
    <property type="molecule type" value="Genomic_DNA"/>
</dbReference>